<feature type="region of interest" description="Disordered" evidence="1">
    <location>
        <begin position="1"/>
        <end position="35"/>
    </location>
</feature>
<organism evidence="2 3">
    <name type="scientific">Zootermopsis nevadensis</name>
    <name type="common">Dampwood termite</name>
    <dbReference type="NCBI Taxonomy" id="136037"/>
    <lineage>
        <taxon>Eukaryota</taxon>
        <taxon>Metazoa</taxon>
        <taxon>Ecdysozoa</taxon>
        <taxon>Arthropoda</taxon>
        <taxon>Hexapoda</taxon>
        <taxon>Insecta</taxon>
        <taxon>Pterygota</taxon>
        <taxon>Neoptera</taxon>
        <taxon>Polyneoptera</taxon>
        <taxon>Dictyoptera</taxon>
        <taxon>Blattodea</taxon>
        <taxon>Blattoidea</taxon>
        <taxon>Termitoidae</taxon>
        <taxon>Termopsidae</taxon>
        <taxon>Zootermopsis</taxon>
    </lineage>
</organism>
<evidence type="ECO:0000313" key="2">
    <source>
        <dbReference type="EMBL" id="KDR23440.1"/>
    </source>
</evidence>
<evidence type="ECO:0000256" key="1">
    <source>
        <dbReference type="SAM" id="MobiDB-lite"/>
    </source>
</evidence>
<proteinExistence type="predicted"/>
<sequence>MSHDRVKGKVFMDAGSDRRFPKKGRRKGGKGGVRAKGLDWEEHSLMHFLSIHISPPPCQAVGQTEVCSSPQRHPCPYPFFGMLQVPLKRRSSSTKIHGTAARNGAILLLTAVRT</sequence>
<gene>
    <name evidence="2" type="ORF">L798_05804</name>
</gene>
<evidence type="ECO:0000313" key="3">
    <source>
        <dbReference type="Proteomes" id="UP000027135"/>
    </source>
</evidence>
<dbReference type="InParanoid" id="A0A067RRX3"/>
<name>A0A067RRX3_ZOONE</name>
<protein>
    <submittedName>
        <fullName evidence="2">Uncharacterized protein</fullName>
    </submittedName>
</protein>
<feature type="compositionally biased region" description="Basic residues" evidence="1">
    <location>
        <begin position="20"/>
        <end position="29"/>
    </location>
</feature>
<dbReference type="AlphaFoldDB" id="A0A067RRX3"/>
<dbReference type="EMBL" id="KK852461">
    <property type="protein sequence ID" value="KDR23440.1"/>
    <property type="molecule type" value="Genomic_DNA"/>
</dbReference>
<reference evidence="2 3" key="1">
    <citation type="journal article" date="2014" name="Nat. Commun.">
        <title>Molecular traces of alternative social organization in a termite genome.</title>
        <authorList>
            <person name="Terrapon N."/>
            <person name="Li C."/>
            <person name="Robertson H.M."/>
            <person name="Ji L."/>
            <person name="Meng X."/>
            <person name="Booth W."/>
            <person name="Chen Z."/>
            <person name="Childers C.P."/>
            <person name="Glastad K.M."/>
            <person name="Gokhale K."/>
            <person name="Gowin J."/>
            <person name="Gronenberg W."/>
            <person name="Hermansen R.A."/>
            <person name="Hu H."/>
            <person name="Hunt B.G."/>
            <person name="Huylmans A.K."/>
            <person name="Khalil S.M."/>
            <person name="Mitchell R.D."/>
            <person name="Munoz-Torres M.C."/>
            <person name="Mustard J.A."/>
            <person name="Pan H."/>
            <person name="Reese J.T."/>
            <person name="Scharf M.E."/>
            <person name="Sun F."/>
            <person name="Vogel H."/>
            <person name="Xiao J."/>
            <person name="Yang W."/>
            <person name="Yang Z."/>
            <person name="Yang Z."/>
            <person name="Zhou J."/>
            <person name="Zhu J."/>
            <person name="Brent C.S."/>
            <person name="Elsik C.G."/>
            <person name="Goodisman M.A."/>
            <person name="Liberles D.A."/>
            <person name="Roe R.M."/>
            <person name="Vargo E.L."/>
            <person name="Vilcinskas A."/>
            <person name="Wang J."/>
            <person name="Bornberg-Bauer E."/>
            <person name="Korb J."/>
            <person name="Zhang G."/>
            <person name="Liebig J."/>
        </authorList>
    </citation>
    <scope>NUCLEOTIDE SEQUENCE [LARGE SCALE GENOMIC DNA]</scope>
    <source>
        <tissue evidence="2">Whole organism</tissue>
    </source>
</reference>
<dbReference type="Proteomes" id="UP000027135">
    <property type="component" value="Unassembled WGS sequence"/>
</dbReference>
<keyword evidence="3" id="KW-1185">Reference proteome</keyword>
<accession>A0A067RRX3</accession>